<proteinExistence type="predicted"/>
<reference evidence="3 4" key="1">
    <citation type="submission" date="2018-03" db="EMBL/GenBank/DDBJ databases">
        <title>Draft genome of Deinococcus sp. OD32.</title>
        <authorList>
            <person name="Wang X.-P."/>
            <person name="Du Z.-J."/>
        </authorList>
    </citation>
    <scope>NUCLEOTIDE SEQUENCE [LARGE SCALE GENOMIC DNA]</scope>
    <source>
        <strain evidence="3 4">OD32</strain>
    </source>
</reference>
<sequence length="392" mass="41794">MIWNMIVPKETVLVQGERQALPDQLRGLALLGIVFVNMPYLAMTHGGLTPALVVSGLDGVLAWLIVALAQGKFYLLFSFLFGYSLTLLLQSRRGDGLRRYRRRLLALGVLGLLHAALLFIGDILLSYAVLGLALPWFAARRTRTALRGAAATYVMGAGLLALVALGSLAAGPGSAGFVEDAAALDRAVQGGVLEAARARLAALPGVLLTLGILNWSLALSMFLLGLVAGRLGVLRRPERYRPLWRRLLLLGAVVGLPGGAASAWLTLSSDSAQQVLGVALGFLTAPALTGAYVALAALNPAARLLRLAAPAGRMSLTGYLGESLLLGLLFAGWGLGWYGGLSLSLTVLVTLGVWLALDLFAHLWLRHFTAGPFEWLLRAWTNGRWSPLRRRP</sequence>
<keyword evidence="1" id="KW-0812">Transmembrane</keyword>
<keyword evidence="1" id="KW-1133">Transmembrane helix</keyword>
<accession>A0A2T3WCI0</accession>
<protein>
    <submittedName>
        <fullName evidence="3">DUF418 domain-containing protein</fullName>
    </submittedName>
</protein>
<evidence type="ECO:0000259" key="2">
    <source>
        <dbReference type="Pfam" id="PF04235"/>
    </source>
</evidence>
<feature type="transmembrane region" description="Helical" evidence="1">
    <location>
        <begin position="319"/>
        <end position="339"/>
    </location>
</feature>
<dbReference type="InterPro" id="IPR007349">
    <property type="entry name" value="DUF418"/>
</dbReference>
<dbReference type="PANTHER" id="PTHR30590:SF2">
    <property type="entry name" value="INNER MEMBRANE PROTEIN"/>
    <property type="match status" value="1"/>
</dbReference>
<dbReference type="InterPro" id="IPR052529">
    <property type="entry name" value="Bact_Transport_Assoc"/>
</dbReference>
<dbReference type="EMBL" id="PYSV01000001">
    <property type="protein sequence ID" value="PTA69598.1"/>
    <property type="molecule type" value="Genomic_DNA"/>
</dbReference>
<dbReference type="Pfam" id="PF04235">
    <property type="entry name" value="DUF418"/>
    <property type="match status" value="1"/>
</dbReference>
<feature type="transmembrane region" description="Helical" evidence="1">
    <location>
        <begin position="345"/>
        <end position="365"/>
    </location>
</feature>
<keyword evidence="1" id="KW-0472">Membrane</keyword>
<name>A0A2T3WCI0_9DEIO</name>
<evidence type="ECO:0000313" key="4">
    <source>
        <dbReference type="Proteomes" id="UP000240317"/>
    </source>
</evidence>
<feature type="transmembrane region" description="Helical" evidence="1">
    <location>
        <begin position="247"/>
        <end position="267"/>
    </location>
</feature>
<gene>
    <name evidence="3" type="ORF">C8263_00785</name>
</gene>
<feature type="transmembrane region" description="Helical" evidence="1">
    <location>
        <begin position="111"/>
        <end position="138"/>
    </location>
</feature>
<feature type="transmembrane region" description="Helical" evidence="1">
    <location>
        <begin position="279"/>
        <end position="298"/>
    </location>
</feature>
<feature type="domain" description="DUF418" evidence="2">
    <location>
        <begin position="228"/>
        <end position="383"/>
    </location>
</feature>
<organism evidence="3 4">
    <name type="scientific">Deinococcus arcticus</name>
    <dbReference type="NCBI Taxonomy" id="2136176"/>
    <lineage>
        <taxon>Bacteria</taxon>
        <taxon>Thermotogati</taxon>
        <taxon>Deinococcota</taxon>
        <taxon>Deinococci</taxon>
        <taxon>Deinococcales</taxon>
        <taxon>Deinococcaceae</taxon>
        <taxon>Deinococcus</taxon>
    </lineage>
</organism>
<dbReference type="AlphaFoldDB" id="A0A2T3WCI0"/>
<dbReference type="Proteomes" id="UP000240317">
    <property type="component" value="Unassembled WGS sequence"/>
</dbReference>
<comment type="caution">
    <text evidence="3">The sequence shown here is derived from an EMBL/GenBank/DDBJ whole genome shotgun (WGS) entry which is preliminary data.</text>
</comment>
<evidence type="ECO:0000256" key="1">
    <source>
        <dbReference type="SAM" id="Phobius"/>
    </source>
</evidence>
<dbReference type="PANTHER" id="PTHR30590">
    <property type="entry name" value="INNER MEMBRANE PROTEIN"/>
    <property type="match status" value="1"/>
</dbReference>
<feature type="transmembrane region" description="Helical" evidence="1">
    <location>
        <begin position="206"/>
        <end position="227"/>
    </location>
</feature>
<evidence type="ECO:0000313" key="3">
    <source>
        <dbReference type="EMBL" id="PTA69598.1"/>
    </source>
</evidence>
<feature type="transmembrane region" description="Helical" evidence="1">
    <location>
        <begin position="25"/>
        <end position="42"/>
    </location>
</feature>
<feature type="transmembrane region" description="Helical" evidence="1">
    <location>
        <begin position="150"/>
        <end position="170"/>
    </location>
</feature>
<keyword evidence="4" id="KW-1185">Reference proteome</keyword>